<comment type="caution">
    <text evidence="9">The sequence shown here is derived from an EMBL/GenBank/DDBJ whole genome shotgun (WGS) entry which is preliminary data.</text>
</comment>
<dbReference type="AlphaFoldDB" id="A0A8T2N3H2"/>
<dbReference type="Gene3D" id="3.40.850.10">
    <property type="entry name" value="Kinesin motor domain"/>
    <property type="match status" value="1"/>
</dbReference>
<dbReference type="GO" id="GO:0030027">
    <property type="term" value="C:lamellipodium"/>
    <property type="evidence" value="ECO:0007669"/>
    <property type="project" value="TreeGrafter"/>
</dbReference>
<evidence type="ECO:0000256" key="2">
    <source>
        <dbReference type="ARBA" id="ARBA00022490"/>
    </source>
</evidence>
<keyword evidence="3" id="KW-0547">Nucleotide-binding</keyword>
<comment type="caution">
    <text evidence="7">Lacks conserved residue(s) required for the propagation of feature annotation.</text>
</comment>
<keyword evidence="10" id="KW-1185">Reference proteome</keyword>
<dbReference type="GO" id="GO:0035556">
    <property type="term" value="P:intracellular signal transduction"/>
    <property type="evidence" value="ECO:0007669"/>
    <property type="project" value="InterPro"/>
</dbReference>
<dbReference type="SUPFAM" id="SSF52540">
    <property type="entry name" value="P-loop containing nucleoside triphosphate hydrolases"/>
    <property type="match status" value="1"/>
</dbReference>
<comment type="subcellular location">
    <subcellularLocation>
        <location evidence="1">Cytoplasm</location>
    </subcellularLocation>
</comment>
<dbReference type="InterPro" id="IPR001609">
    <property type="entry name" value="Myosin_head_motor_dom-like"/>
</dbReference>
<reference evidence="9" key="1">
    <citation type="thesis" date="2021" institute="BYU ScholarsArchive" country="Provo, UT, USA">
        <title>Applications of and Algorithms for Genome Assembly and Genomic Analyses with an Emphasis on Marine Teleosts.</title>
        <authorList>
            <person name="Pickett B.D."/>
        </authorList>
    </citation>
    <scope>NUCLEOTIDE SEQUENCE</scope>
    <source>
        <strain evidence="9">HI-2016</strain>
    </source>
</reference>
<evidence type="ECO:0000313" key="9">
    <source>
        <dbReference type="EMBL" id="KAG9332222.1"/>
    </source>
</evidence>
<keyword evidence="2" id="KW-0963">Cytoplasm</keyword>
<sequence>MGNEGFFFMNYGLRAGKRAFGNAKTAHNDNSSRFCKFVQVNYLESGVVRGAVVQTFLLEQSRVVCRNLPERNFHVFYFLLAGASEEERQELQLLHPEDYLYLTQVWLHPALRHHDCIGYISVTRPGLVGPRLRSLQGPATDQER</sequence>
<dbReference type="GO" id="GO:0005096">
    <property type="term" value="F:GTPase activator activity"/>
    <property type="evidence" value="ECO:0007669"/>
    <property type="project" value="InterPro"/>
</dbReference>
<dbReference type="InterPro" id="IPR027417">
    <property type="entry name" value="P-loop_NTPase"/>
</dbReference>
<evidence type="ECO:0000256" key="5">
    <source>
        <dbReference type="ARBA" id="ARBA00023123"/>
    </source>
</evidence>
<dbReference type="PROSITE" id="PS51456">
    <property type="entry name" value="MYOSIN_MOTOR"/>
    <property type="match status" value="1"/>
</dbReference>
<accession>A0A8T2N3H2</accession>
<gene>
    <name evidence="9" type="ORF">JZ751_015513</name>
</gene>
<dbReference type="InterPro" id="IPR046987">
    <property type="entry name" value="Myo9"/>
</dbReference>
<dbReference type="Proteomes" id="UP000824540">
    <property type="component" value="Unassembled WGS sequence"/>
</dbReference>
<dbReference type="PANTHER" id="PTHR46184:SF2">
    <property type="entry name" value="UNCONVENTIONAL MYOSIN-IXB"/>
    <property type="match status" value="1"/>
</dbReference>
<evidence type="ECO:0000259" key="8">
    <source>
        <dbReference type="PROSITE" id="PS51456"/>
    </source>
</evidence>
<dbReference type="GO" id="GO:0005884">
    <property type="term" value="C:actin filament"/>
    <property type="evidence" value="ECO:0007669"/>
    <property type="project" value="TreeGrafter"/>
</dbReference>
<dbReference type="GO" id="GO:0000146">
    <property type="term" value="F:microfilament motor activity"/>
    <property type="evidence" value="ECO:0007669"/>
    <property type="project" value="InterPro"/>
</dbReference>
<dbReference type="GO" id="GO:0016459">
    <property type="term" value="C:myosin complex"/>
    <property type="evidence" value="ECO:0007669"/>
    <property type="project" value="UniProtKB-KW"/>
</dbReference>
<proteinExistence type="inferred from homology"/>
<feature type="domain" description="Myosin motor" evidence="8">
    <location>
        <begin position="1"/>
        <end position="144"/>
    </location>
</feature>
<keyword evidence="6" id="KW-0505">Motor protein</keyword>
<evidence type="ECO:0000256" key="4">
    <source>
        <dbReference type="ARBA" id="ARBA00022840"/>
    </source>
</evidence>
<dbReference type="GO" id="GO:0030048">
    <property type="term" value="P:actin filament-based movement"/>
    <property type="evidence" value="ECO:0007669"/>
    <property type="project" value="TreeGrafter"/>
</dbReference>
<keyword evidence="7" id="KW-0009">Actin-binding</keyword>
<evidence type="ECO:0000256" key="7">
    <source>
        <dbReference type="PROSITE-ProRule" id="PRU00782"/>
    </source>
</evidence>
<name>A0A8T2N3H2_9TELE</name>
<dbReference type="OrthoDB" id="6108017at2759"/>
<protein>
    <recommendedName>
        <fullName evidence="8">Myosin motor domain-containing protein</fullName>
    </recommendedName>
</protein>
<keyword evidence="4" id="KW-0067">ATP-binding</keyword>
<organism evidence="9 10">
    <name type="scientific">Albula glossodonta</name>
    <name type="common">roundjaw bonefish</name>
    <dbReference type="NCBI Taxonomy" id="121402"/>
    <lineage>
        <taxon>Eukaryota</taxon>
        <taxon>Metazoa</taxon>
        <taxon>Chordata</taxon>
        <taxon>Craniata</taxon>
        <taxon>Vertebrata</taxon>
        <taxon>Euteleostomi</taxon>
        <taxon>Actinopterygii</taxon>
        <taxon>Neopterygii</taxon>
        <taxon>Teleostei</taxon>
        <taxon>Albuliformes</taxon>
        <taxon>Albulidae</taxon>
        <taxon>Albula</taxon>
    </lineage>
</organism>
<dbReference type="GO" id="GO:0001726">
    <property type="term" value="C:ruffle"/>
    <property type="evidence" value="ECO:0007669"/>
    <property type="project" value="TreeGrafter"/>
</dbReference>
<dbReference type="GO" id="GO:0072673">
    <property type="term" value="P:lamellipodium morphogenesis"/>
    <property type="evidence" value="ECO:0007669"/>
    <property type="project" value="TreeGrafter"/>
</dbReference>
<evidence type="ECO:0000256" key="6">
    <source>
        <dbReference type="ARBA" id="ARBA00023175"/>
    </source>
</evidence>
<dbReference type="Pfam" id="PF00063">
    <property type="entry name" value="Myosin_head"/>
    <property type="match status" value="1"/>
</dbReference>
<evidence type="ECO:0000256" key="1">
    <source>
        <dbReference type="ARBA" id="ARBA00004496"/>
    </source>
</evidence>
<dbReference type="PANTHER" id="PTHR46184">
    <property type="entry name" value="UNCONVENTIONAL MYOSIN-IXB-LIKE PROTEIN"/>
    <property type="match status" value="1"/>
</dbReference>
<dbReference type="GO" id="GO:0016887">
    <property type="term" value="F:ATP hydrolysis activity"/>
    <property type="evidence" value="ECO:0007669"/>
    <property type="project" value="TreeGrafter"/>
</dbReference>
<keyword evidence="5 7" id="KW-0518">Myosin</keyword>
<dbReference type="GO" id="GO:0005737">
    <property type="term" value="C:cytoplasm"/>
    <property type="evidence" value="ECO:0007669"/>
    <property type="project" value="UniProtKB-SubCell"/>
</dbReference>
<dbReference type="GO" id="GO:0005524">
    <property type="term" value="F:ATP binding"/>
    <property type="evidence" value="ECO:0007669"/>
    <property type="project" value="UniProtKB-KW"/>
</dbReference>
<dbReference type="InterPro" id="IPR036961">
    <property type="entry name" value="Kinesin_motor_dom_sf"/>
</dbReference>
<comment type="similarity">
    <text evidence="7">Belongs to the TRAFAC class myosin-kinesin ATPase superfamily. Myosin family.</text>
</comment>
<evidence type="ECO:0000313" key="10">
    <source>
        <dbReference type="Proteomes" id="UP000824540"/>
    </source>
</evidence>
<dbReference type="GO" id="GO:0051015">
    <property type="term" value="F:actin filament binding"/>
    <property type="evidence" value="ECO:0007669"/>
    <property type="project" value="TreeGrafter"/>
</dbReference>
<evidence type="ECO:0000256" key="3">
    <source>
        <dbReference type="ARBA" id="ARBA00022741"/>
    </source>
</evidence>
<dbReference type="EMBL" id="JAFBMS010000249">
    <property type="protein sequence ID" value="KAG9332222.1"/>
    <property type="molecule type" value="Genomic_DNA"/>
</dbReference>